<accession>M5AD84</accession>
<dbReference type="PATRIC" id="fig|1001583.3.peg.730"/>
<evidence type="ECO:0000313" key="2">
    <source>
        <dbReference type="Proteomes" id="UP000012042"/>
    </source>
</evidence>
<dbReference type="Pfam" id="PF09669">
    <property type="entry name" value="Phage_pRha"/>
    <property type="match status" value="1"/>
</dbReference>
<dbReference type="RefSeq" id="WP_015473484.1">
    <property type="nucleotide sequence ID" value="NC_020819.1"/>
</dbReference>
<evidence type="ECO:0000313" key="1">
    <source>
        <dbReference type="EMBL" id="BAN06375.1"/>
    </source>
</evidence>
<reference evidence="1 2" key="1">
    <citation type="journal article" date="2013" name="PLoS ONE">
        <title>Genomic Analysis by Deep Sequencing of the Probiotic Lactobacillus brevis KB290 Harboring Nine Plasmids Reveals Genomic Stability.</title>
        <authorList>
            <person name="Fukao M."/>
            <person name="Oshima K."/>
            <person name="Morita H."/>
            <person name="Toh H."/>
            <person name="Suda W."/>
            <person name="Kim S.W."/>
            <person name="Suzuki S."/>
            <person name="Yakabe T."/>
            <person name="Hattori M."/>
            <person name="Yajima N."/>
        </authorList>
    </citation>
    <scope>NUCLEOTIDE SEQUENCE [LARGE SCALE GENOMIC DNA]</scope>
    <source>
        <strain evidence="1 2">KB290</strain>
    </source>
</reference>
<sequence length="225" mass="25433">MNDLVFLSSQQVDATVLTTADTIADYAGISHHSINITVNKNAARLKRANRGELLFKMTPLSSGQKAKTYLLNQQQATLLITFLKNTPRVADFKELLVAQFYAMQRELIERQAQFELGKQFSKSLHATIADSQIKMHGHEYSTFNRLIYKQALGVDTTKLRKARDIPKGEAITTYLSSDEAEAVRLVKNRVEVFLDAGMNYQQIKQVLQIKGVVYKVTLQLPVKNE</sequence>
<proteinExistence type="predicted"/>
<dbReference type="AlphaFoldDB" id="M5AD84"/>
<dbReference type="KEGG" id="lbk:LVISKB_0740"/>
<dbReference type="InterPro" id="IPR014054">
    <property type="entry name" value="Phage_regulatory_Rha"/>
</dbReference>
<dbReference type="HOGENOM" id="CLU_046670_9_1_9"/>
<dbReference type="Proteomes" id="UP000012042">
    <property type="component" value="Chromosome"/>
</dbReference>
<gene>
    <name evidence="1" type="ORF">LVISKB_0740</name>
</gene>
<organism evidence="1 2">
    <name type="scientific">Levilactobacillus brevis KB290</name>
    <dbReference type="NCBI Taxonomy" id="1001583"/>
    <lineage>
        <taxon>Bacteria</taxon>
        <taxon>Bacillati</taxon>
        <taxon>Bacillota</taxon>
        <taxon>Bacilli</taxon>
        <taxon>Lactobacillales</taxon>
        <taxon>Lactobacillaceae</taxon>
        <taxon>Levilactobacillus</taxon>
    </lineage>
</organism>
<protein>
    <submittedName>
        <fullName evidence="1">Uncharacterized protein</fullName>
    </submittedName>
</protein>
<dbReference type="EMBL" id="AP012167">
    <property type="protein sequence ID" value="BAN06375.1"/>
    <property type="molecule type" value="Genomic_DNA"/>
</dbReference>
<name>M5AD84_LEVBR</name>